<protein>
    <submittedName>
        <fullName evidence="2">Uncharacterized protein</fullName>
    </submittedName>
</protein>
<dbReference type="KEGG" id="dfa:DFA_00549"/>
<feature type="compositionally biased region" description="Low complexity" evidence="1">
    <location>
        <begin position="78"/>
        <end position="92"/>
    </location>
</feature>
<sequence>MLRLHSMSFAHVVGRFNYNSGGCTPTTTATRILVGSGGIGNYGPRYLCSTTRSNLVVDQPHHQLHHQKLQQLVIDMMNNNNNNDDNSNNNNNPSKTLDKRSRKRISYRKFKDHLNQARSKEHDEEYNNTNNNTNNNDNNEEYKNKDEMEYNNKDIEISVEGYEPKGKHNGIGALQYLFEEAWRKQHVRKAALDGVEADPVVPTRKIFDLPYLEARNGDYLFYHGETTGGISHGKVMSVETYHYLVEPTDLLGPLVKVKKTTVAIVVPFHYLDVQKELRGAIDRLESFLGMNTYIDPTASHPDTLVNFVSRISKRVGDKVDHYEFRKEFSRNHLRETSMLNIVPMLAQEQIHHDYHYIRQAAIWLFGPLTKHLQVTPDPFVELLAFASTSPPWLKTSTIERSSYGTVVNTSSTRCPTKWSTSNPSPPPVSWST</sequence>
<feature type="compositionally biased region" description="Low complexity" evidence="1">
    <location>
        <begin position="127"/>
        <end position="137"/>
    </location>
</feature>
<dbReference type="AlphaFoldDB" id="F4PSE2"/>
<evidence type="ECO:0000313" key="3">
    <source>
        <dbReference type="Proteomes" id="UP000007797"/>
    </source>
</evidence>
<gene>
    <name evidence="2" type="ORF">DFA_00549</name>
</gene>
<name>F4PSE2_CACFS</name>
<accession>F4PSE2</accession>
<keyword evidence="3" id="KW-1185">Reference proteome</keyword>
<feature type="compositionally biased region" description="Basic and acidic residues" evidence="1">
    <location>
        <begin position="112"/>
        <end position="125"/>
    </location>
</feature>
<feature type="region of interest" description="Disordered" evidence="1">
    <location>
        <begin position="411"/>
        <end position="432"/>
    </location>
</feature>
<dbReference type="Proteomes" id="UP000007797">
    <property type="component" value="Unassembled WGS sequence"/>
</dbReference>
<reference evidence="3" key="1">
    <citation type="journal article" date="2011" name="Genome Res.">
        <title>Phylogeny-wide analysis of social amoeba genomes highlights ancient origins for complex intercellular communication.</title>
        <authorList>
            <person name="Heidel A.J."/>
            <person name="Lawal H.M."/>
            <person name="Felder M."/>
            <person name="Schilde C."/>
            <person name="Helps N.R."/>
            <person name="Tunggal B."/>
            <person name="Rivero F."/>
            <person name="John U."/>
            <person name="Schleicher M."/>
            <person name="Eichinger L."/>
            <person name="Platzer M."/>
            <person name="Noegel A.A."/>
            <person name="Schaap P."/>
            <person name="Gloeckner G."/>
        </authorList>
    </citation>
    <scope>NUCLEOTIDE SEQUENCE [LARGE SCALE GENOMIC DNA]</scope>
    <source>
        <strain evidence="3">SH3</strain>
    </source>
</reference>
<feature type="compositionally biased region" description="Polar residues" evidence="1">
    <location>
        <begin position="411"/>
        <end position="422"/>
    </location>
</feature>
<evidence type="ECO:0000256" key="1">
    <source>
        <dbReference type="SAM" id="MobiDB-lite"/>
    </source>
</evidence>
<dbReference type="EMBL" id="GL883010">
    <property type="protein sequence ID" value="EGG20688.1"/>
    <property type="molecule type" value="Genomic_DNA"/>
</dbReference>
<proteinExistence type="predicted"/>
<dbReference type="RefSeq" id="XP_004358538.1">
    <property type="nucleotide sequence ID" value="XM_004358481.1"/>
</dbReference>
<organism evidence="2 3">
    <name type="scientific">Cavenderia fasciculata</name>
    <name type="common">Slime mold</name>
    <name type="synonym">Dictyostelium fasciculatum</name>
    <dbReference type="NCBI Taxonomy" id="261658"/>
    <lineage>
        <taxon>Eukaryota</taxon>
        <taxon>Amoebozoa</taxon>
        <taxon>Evosea</taxon>
        <taxon>Eumycetozoa</taxon>
        <taxon>Dictyostelia</taxon>
        <taxon>Acytosteliales</taxon>
        <taxon>Cavenderiaceae</taxon>
        <taxon>Cavenderia</taxon>
    </lineage>
</organism>
<feature type="compositionally biased region" description="Basic residues" evidence="1">
    <location>
        <begin position="100"/>
        <end position="111"/>
    </location>
</feature>
<evidence type="ECO:0000313" key="2">
    <source>
        <dbReference type="EMBL" id="EGG20688.1"/>
    </source>
</evidence>
<feature type="region of interest" description="Disordered" evidence="1">
    <location>
        <begin position="77"/>
        <end position="146"/>
    </location>
</feature>
<feature type="compositionally biased region" description="Pro residues" evidence="1">
    <location>
        <begin position="423"/>
        <end position="432"/>
    </location>
</feature>
<dbReference type="GeneID" id="14873761"/>